<accession>A0ABZ2LKG2</accession>
<sequence>MRRFSYAPPRYYASLVAQDALLAAVFIALLAWTPEGTLGRVAVALRVAIPLVLAWGALTLHFPSRIELDDATLTFRRYGRRHSFDLHRVESIRVRRFLVRDRVLIRIVPAPSWQGRYWILRDLEGFDELVRTLERIVEERNLQGDRETGRV</sequence>
<evidence type="ECO:0008006" key="4">
    <source>
        <dbReference type="Google" id="ProtNLM"/>
    </source>
</evidence>
<protein>
    <recommendedName>
        <fullName evidence="4">PH domain-containing protein</fullName>
    </recommendedName>
</protein>
<keyword evidence="1" id="KW-0472">Membrane</keyword>
<gene>
    <name evidence="2" type="ORF">LVJ94_20660</name>
</gene>
<organism evidence="2 3">
    <name type="scientific">Pendulispora rubella</name>
    <dbReference type="NCBI Taxonomy" id="2741070"/>
    <lineage>
        <taxon>Bacteria</taxon>
        <taxon>Pseudomonadati</taxon>
        <taxon>Myxococcota</taxon>
        <taxon>Myxococcia</taxon>
        <taxon>Myxococcales</taxon>
        <taxon>Sorangiineae</taxon>
        <taxon>Pendulisporaceae</taxon>
        <taxon>Pendulispora</taxon>
    </lineage>
</organism>
<name>A0ABZ2LKG2_9BACT</name>
<dbReference type="Proteomes" id="UP001374803">
    <property type="component" value="Chromosome"/>
</dbReference>
<reference evidence="2" key="1">
    <citation type="submission" date="2021-12" db="EMBL/GenBank/DDBJ databases">
        <title>Discovery of the Pendulisporaceae a myxobacterial family with distinct sporulation behavior and unique specialized metabolism.</title>
        <authorList>
            <person name="Garcia R."/>
            <person name="Popoff A."/>
            <person name="Bader C.D."/>
            <person name="Loehr J."/>
            <person name="Walesch S."/>
            <person name="Walt C."/>
            <person name="Boldt J."/>
            <person name="Bunk B."/>
            <person name="Haeckl F.J.F.P.J."/>
            <person name="Gunesch A.P."/>
            <person name="Birkelbach J."/>
            <person name="Nuebel U."/>
            <person name="Pietschmann T."/>
            <person name="Bach T."/>
            <person name="Mueller R."/>
        </authorList>
    </citation>
    <scope>NUCLEOTIDE SEQUENCE</scope>
    <source>
        <strain evidence="2">MSr11367</strain>
    </source>
</reference>
<evidence type="ECO:0000313" key="2">
    <source>
        <dbReference type="EMBL" id="WXB09630.1"/>
    </source>
</evidence>
<dbReference type="EMBL" id="CP089983">
    <property type="protein sequence ID" value="WXB09630.1"/>
    <property type="molecule type" value="Genomic_DNA"/>
</dbReference>
<evidence type="ECO:0000256" key="1">
    <source>
        <dbReference type="SAM" id="Phobius"/>
    </source>
</evidence>
<proteinExistence type="predicted"/>
<keyword evidence="1" id="KW-1133">Transmembrane helix</keyword>
<keyword evidence="3" id="KW-1185">Reference proteome</keyword>
<feature type="transmembrane region" description="Helical" evidence="1">
    <location>
        <begin position="12"/>
        <end position="32"/>
    </location>
</feature>
<feature type="transmembrane region" description="Helical" evidence="1">
    <location>
        <begin position="38"/>
        <end position="58"/>
    </location>
</feature>
<keyword evidence="1" id="KW-0812">Transmembrane</keyword>
<evidence type="ECO:0000313" key="3">
    <source>
        <dbReference type="Proteomes" id="UP001374803"/>
    </source>
</evidence>
<dbReference type="RefSeq" id="WP_394839301.1">
    <property type="nucleotide sequence ID" value="NZ_CP089929.1"/>
</dbReference>